<evidence type="ECO:0000313" key="4">
    <source>
        <dbReference type="Proteomes" id="UP000478052"/>
    </source>
</evidence>
<dbReference type="SUPFAM" id="SSF56672">
    <property type="entry name" value="DNA/RNA polymerases"/>
    <property type="match status" value="1"/>
</dbReference>
<evidence type="ECO:0000256" key="1">
    <source>
        <dbReference type="SAM" id="MobiDB-lite"/>
    </source>
</evidence>
<dbReference type="InterPro" id="IPR000477">
    <property type="entry name" value="RT_dom"/>
</dbReference>
<dbReference type="EMBL" id="VUJU01006969">
    <property type="protein sequence ID" value="KAF0747076.1"/>
    <property type="molecule type" value="Genomic_DNA"/>
</dbReference>
<dbReference type="InterPro" id="IPR036691">
    <property type="entry name" value="Endo/exonu/phosph_ase_sf"/>
</dbReference>
<organism evidence="3 4">
    <name type="scientific">Aphis craccivora</name>
    <name type="common">Cowpea aphid</name>
    <dbReference type="NCBI Taxonomy" id="307492"/>
    <lineage>
        <taxon>Eukaryota</taxon>
        <taxon>Metazoa</taxon>
        <taxon>Ecdysozoa</taxon>
        <taxon>Arthropoda</taxon>
        <taxon>Hexapoda</taxon>
        <taxon>Insecta</taxon>
        <taxon>Pterygota</taxon>
        <taxon>Neoptera</taxon>
        <taxon>Paraneoptera</taxon>
        <taxon>Hemiptera</taxon>
        <taxon>Sternorrhyncha</taxon>
        <taxon>Aphidomorpha</taxon>
        <taxon>Aphidoidea</taxon>
        <taxon>Aphididae</taxon>
        <taxon>Aphidini</taxon>
        <taxon>Aphis</taxon>
        <taxon>Aphis</taxon>
    </lineage>
</organism>
<evidence type="ECO:0000259" key="2">
    <source>
        <dbReference type="PROSITE" id="PS50878"/>
    </source>
</evidence>
<dbReference type="PANTHER" id="PTHR36688">
    <property type="entry name" value="ENDO/EXONUCLEASE/PHOSPHATASE DOMAIN-CONTAINING PROTEIN"/>
    <property type="match status" value="1"/>
</dbReference>
<name>A0A6G0Y0P7_APHCR</name>
<keyword evidence="4" id="KW-1185">Reference proteome</keyword>
<dbReference type="AlphaFoldDB" id="A0A6G0Y0P7"/>
<dbReference type="GO" id="GO:0003824">
    <property type="term" value="F:catalytic activity"/>
    <property type="evidence" value="ECO:0007669"/>
    <property type="project" value="InterPro"/>
</dbReference>
<accession>A0A6G0Y0P7</accession>
<feature type="region of interest" description="Disordered" evidence="1">
    <location>
        <begin position="295"/>
        <end position="332"/>
    </location>
</feature>
<proteinExistence type="predicted"/>
<feature type="domain" description="Reverse transcriptase" evidence="2">
    <location>
        <begin position="1019"/>
        <end position="1129"/>
    </location>
</feature>
<dbReference type="PROSITE" id="PS50878">
    <property type="entry name" value="RT_POL"/>
    <property type="match status" value="1"/>
</dbReference>
<dbReference type="InterPro" id="IPR043502">
    <property type="entry name" value="DNA/RNA_pol_sf"/>
</dbReference>
<protein>
    <recommendedName>
        <fullName evidence="2">Reverse transcriptase domain-containing protein</fullName>
    </recommendedName>
</protein>
<dbReference type="InterPro" id="IPR005135">
    <property type="entry name" value="Endo/exonuclease/phosphatase"/>
</dbReference>
<dbReference type="Pfam" id="PF14529">
    <property type="entry name" value="Exo_endo_phos_2"/>
    <property type="match status" value="1"/>
</dbReference>
<feature type="compositionally biased region" description="Basic and acidic residues" evidence="1">
    <location>
        <begin position="309"/>
        <end position="320"/>
    </location>
</feature>
<comment type="caution">
    <text evidence="3">The sequence shown here is derived from an EMBL/GenBank/DDBJ whole genome shotgun (WGS) entry which is preliminary data.</text>
</comment>
<dbReference type="Proteomes" id="UP000478052">
    <property type="component" value="Unassembled WGS sequence"/>
</dbReference>
<dbReference type="OrthoDB" id="6618453at2759"/>
<gene>
    <name evidence="3" type="ORF">FWK35_00023510</name>
</gene>
<dbReference type="PANTHER" id="PTHR36688:SF2">
    <property type="entry name" value="ENDONUCLEASE_EXONUCLEASE_PHOSPHATASE DOMAIN-CONTAINING PROTEIN"/>
    <property type="match status" value="1"/>
</dbReference>
<dbReference type="SUPFAM" id="SSF56219">
    <property type="entry name" value="DNase I-like"/>
    <property type="match status" value="1"/>
</dbReference>
<dbReference type="InterPro" id="IPR052560">
    <property type="entry name" value="RdDP_mobile_element"/>
</dbReference>
<dbReference type="GO" id="GO:0071897">
    <property type="term" value="P:DNA biosynthetic process"/>
    <property type="evidence" value="ECO:0007669"/>
    <property type="project" value="UniProtKB-ARBA"/>
</dbReference>
<sequence>MDTQNKNLKVTGTEESDTSVPAVDYLKGYFEDDKYWPQPPCPNTDENRGKLIKEFDVFHSTIDNLDPCFKVEPEVNLDSVKRIIDSAILDLNSLAVLGLASKKKSIYDHTLKIMYSLVNAQVNLSNIMHTELDEDEQMRTLRSSESQSPAVSVTSVTNMDIDNVINLDCAPGSSGVQKRQQPEPETNTDSLGEAQKKKKIDEGPEENAGDLSLLVHAELDHLRSIIDSDNVAKRITISLRKELFGSYNRICSVVRDITYQHAKLEGAYEEMLKNNNKSNKTLVTVLENEGSYANALQSHSKTNDGLVKVPDEKPSKEPSKNQKGKKGTSLQPNAILAQAPELVSNDIQSSKVTKTTTEDPFQVIGKKNKPKDSATTGDYPKLWKSFWTVLRSGIKHPRLVVHKSRIKGPTMLIPDNIETTDALRDMDMISEIIPRRPRLILKDLDSSLTDMEIIKELTGCNPELGLSEIDEKDIRVIYHSGPKADIVTDFVLEERPEILRRIEGKKAYVGGIRSTLSLNHSVSQCFKCQKYAHTAKYCREEQPTCRNCAGDHDSRTCTTKEKFKCCNCKGMHKASSDSCPTKTAALKRLKKRTDYDPFIAQGQVSGFEGCRQILTDDHPEAAIIIVNNRIKAIKLGQFTTRHVAVSRIGVGHRKDDVVIVSAYFRYYKPTTIFTEQLTNISLACKRLLIGADCNGHSLRWHNEDTNRRGKIVEEMIDDQELYILNVPQNLKTYKRHGMGESNIDITLASMSIHNLVKDWSVTDRIDSDHRLLEMTLSLKCLTTDKPDIRFNTKRADWDKFKLSLLGLKPQIHGDSIDEIADRLTKVIIKAARLSIPMRGKTKTGLITPPWWTDELVESKRLLQKARRENLHETNRHAYGHLRNQLLQKIRTAKMSSWREFSADMNTNHWGKAFRWAKSGSRKNLMPTTVKTREGTYTTGLKDTINAFLEAYLPEDQDQLIPIPYANQTEDAVVVAMNEVKEAIWKMKPDKAPGLDGITTKMLRVSWPVISDNIINLYEMCIRTAKFPTCWKTANLVIIPKAKGKDPLLTGSYRPITLLPTLGKALESLITSRLEKETGLNEIGQQHGYVSERSTETAVKALYEWVDHCPNKTVIGVFLDITGAFDYVRW</sequence>
<dbReference type="Gene3D" id="3.60.10.10">
    <property type="entry name" value="Endonuclease/exonuclease/phosphatase"/>
    <property type="match status" value="1"/>
</dbReference>
<evidence type="ECO:0000313" key="3">
    <source>
        <dbReference type="EMBL" id="KAF0747076.1"/>
    </source>
</evidence>
<feature type="region of interest" description="Disordered" evidence="1">
    <location>
        <begin position="172"/>
        <end position="206"/>
    </location>
</feature>
<feature type="compositionally biased region" description="Polar residues" evidence="1">
    <location>
        <begin position="174"/>
        <end position="190"/>
    </location>
</feature>
<reference evidence="3 4" key="1">
    <citation type="submission" date="2019-08" db="EMBL/GenBank/DDBJ databases">
        <title>Whole genome of Aphis craccivora.</title>
        <authorList>
            <person name="Voronova N.V."/>
            <person name="Shulinski R.S."/>
            <person name="Bandarenka Y.V."/>
            <person name="Zhorov D.G."/>
            <person name="Warner D."/>
        </authorList>
    </citation>
    <scope>NUCLEOTIDE SEQUENCE [LARGE SCALE GENOMIC DNA]</scope>
    <source>
        <strain evidence="3">180601</strain>
        <tissue evidence="3">Whole Body</tissue>
    </source>
</reference>